<name>X1V1G0_9ZZZZ</name>
<feature type="non-terminal residue" evidence="2">
    <location>
        <position position="1"/>
    </location>
</feature>
<sequence>GVWVWVSWDESFEPVKKEGDGEEGDIQADDDGEDLAPGLRIGPLPGW</sequence>
<accession>X1V1G0</accession>
<evidence type="ECO:0000313" key="2">
    <source>
        <dbReference type="EMBL" id="GAJ23524.1"/>
    </source>
</evidence>
<dbReference type="EMBL" id="BARW01038562">
    <property type="protein sequence ID" value="GAJ23524.1"/>
    <property type="molecule type" value="Genomic_DNA"/>
</dbReference>
<reference evidence="2" key="1">
    <citation type="journal article" date="2014" name="Front. Microbiol.">
        <title>High frequency of phylogenetically diverse reductive dehalogenase-homologous genes in deep subseafloor sedimentary metagenomes.</title>
        <authorList>
            <person name="Kawai M."/>
            <person name="Futagami T."/>
            <person name="Toyoda A."/>
            <person name="Takaki Y."/>
            <person name="Nishi S."/>
            <person name="Hori S."/>
            <person name="Arai W."/>
            <person name="Tsubouchi T."/>
            <person name="Morono Y."/>
            <person name="Uchiyama I."/>
            <person name="Ito T."/>
            <person name="Fujiyama A."/>
            <person name="Inagaki F."/>
            <person name="Takami H."/>
        </authorList>
    </citation>
    <scope>NUCLEOTIDE SEQUENCE</scope>
    <source>
        <strain evidence="2">Expedition CK06-06</strain>
    </source>
</reference>
<proteinExistence type="predicted"/>
<comment type="caution">
    <text evidence="2">The sequence shown here is derived from an EMBL/GenBank/DDBJ whole genome shotgun (WGS) entry which is preliminary data.</text>
</comment>
<feature type="region of interest" description="Disordered" evidence="1">
    <location>
        <begin position="14"/>
        <end position="47"/>
    </location>
</feature>
<protein>
    <submittedName>
        <fullName evidence="2">Uncharacterized protein</fullName>
    </submittedName>
</protein>
<dbReference type="AlphaFoldDB" id="X1V1G0"/>
<evidence type="ECO:0000256" key="1">
    <source>
        <dbReference type="SAM" id="MobiDB-lite"/>
    </source>
</evidence>
<gene>
    <name evidence="2" type="ORF">S12H4_59137</name>
</gene>
<organism evidence="2">
    <name type="scientific">marine sediment metagenome</name>
    <dbReference type="NCBI Taxonomy" id="412755"/>
    <lineage>
        <taxon>unclassified sequences</taxon>
        <taxon>metagenomes</taxon>
        <taxon>ecological metagenomes</taxon>
    </lineage>
</organism>
<feature type="compositionally biased region" description="Acidic residues" evidence="1">
    <location>
        <begin position="20"/>
        <end position="34"/>
    </location>
</feature>